<proteinExistence type="predicted"/>
<keyword evidence="2" id="KW-1185">Reference proteome</keyword>
<evidence type="ECO:0000313" key="1">
    <source>
        <dbReference type="EMBL" id="OLP90997.1"/>
    </source>
</evidence>
<comment type="caution">
    <text evidence="1">The sequence shown here is derived from an EMBL/GenBank/DDBJ whole genome shotgun (WGS) entry which is preliminary data.</text>
</comment>
<gene>
    <name evidence="1" type="ORF">AK812_SmicGene27351</name>
</gene>
<dbReference type="OrthoDB" id="10527707at2759"/>
<dbReference type="EMBL" id="LSRX01000684">
    <property type="protein sequence ID" value="OLP90997.1"/>
    <property type="molecule type" value="Genomic_DNA"/>
</dbReference>
<name>A0A1Q9D7B1_SYMMI</name>
<accession>A0A1Q9D7B1</accession>
<evidence type="ECO:0000313" key="2">
    <source>
        <dbReference type="Proteomes" id="UP000186817"/>
    </source>
</evidence>
<reference evidence="1 2" key="1">
    <citation type="submission" date="2016-02" db="EMBL/GenBank/DDBJ databases">
        <title>Genome analysis of coral dinoflagellate symbionts highlights evolutionary adaptations to a symbiotic lifestyle.</title>
        <authorList>
            <person name="Aranda M."/>
            <person name="Li Y."/>
            <person name="Liew Y.J."/>
            <person name="Baumgarten S."/>
            <person name="Simakov O."/>
            <person name="Wilson M."/>
            <person name="Piel J."/>
            <person name="Ashoor H."/>
            <person name="Bougouffa S."/>
            <person name="Bajic V.B."/>
            <person name="Ryu T."/>
            <person name="Ravasi T."/>
            <person name="Bayer T."/>
            <person name="Micklem G."/>
            <person name="Kim H."/>
            <person name="Bhak J."/>
            <person name="Lajeunesse T.C."/>
            <person name="Voolstra C.R."/>
        </authorList>
    </citation>
    <scope>NUCLEOTIDE SEQUENCE [LARGE SCALE GENOMIC DNA]</scope>
    <source>
        <strain evidence="1 2">CCMP2467</strain>
    </source>
</reference>
<organism evidence="1 2">
    <name type="scientific">Symbiodinium microadriaticum</name>
    <name type="common">Dinoflagellate</name>
    <name type="synonym">Zooxanthella microadriatica</name>
    <dbReference type="NCBI Taxonomy" id="2951"/>
    <lineage>
        <taxon>Eukaryota</taxon>
        <taxon>Sar</taxon>
        <taxon>Alveolata</taxon>
        <taxon>Dinophyceae</taxon>
        <taxon>Suessiales</taxon>
        <taxon>Symbiodiniaceae</taxon>
        <taxon>Symbiodinium</taxon>
    </lineage>
</organism>
<sequence length="313" mass="32527">MIPGAQRGRAVLWQGCRRFGKAAKAPPTVIPGSHEAISFLQGHTSPRDLSTDPSGDADSQHKALLKALREVEVDDDDVSTATFALPSPSAAASTVQSTTGIYYASSPMSADWNGDADSQHRALLKALGEVEVDEDDDVSTATFALPSPSAAASTVQSTTGSYYASSPMSADWNGDADSQHRALLKALGEVEVDEDDDVSTATFALPSPSAAASTVQSTTGSYYASSPMSADWNGDADSQHRALLKALGEVEVDEDDDVSTATFALPSPSAAASTVQSTTGSYYASSPMSADWNGDADSQHRALLKALGEVEVD</sequence>
<protein>
    <submittedName>
        <fullName evidence="1">Uncharacterized protein</fullName>
    </submittedName>
</protein>
<dbReference type="AlphaFoldDB" id="A0A1Q9D7B1"/>
<dbReference type="Proteomes" id="UP000186817">
    <property type="component" value="Unassembled WGS sequence"/>
</dbReference>